<dbReference type="HOGENOM" id="CLU_347635_0_0_1"/>
<feature type="compositionally biased region" description="Polar residues" evidence="2">
    <location>
        <begin position="456"/>
        <end position="490"/>
    </location>
</feature>
<evidence type="ECO:0000256" key="2">
    <source>
        <dbReference type="SAM" id="MobiDB-lite"/>
    </source>
</evidence>
<dbReference type="EMBL" id="JH992979">
    <property type="protein sequence ID" value="EKX50156.1"/>
    <property type="molecule type" value="Genomic_DNA"/>
</dbReference>
<evidence type="ECO:0000256" key="1">
    <source>
        <dbReference type="SAM" id="Coils"/>
    </source>
</evidence>
<feature type="compositionally biased region" description="Polar residues" evidence="2">
    <location>
        <begin position="673"/>
        <end position="684"/>
    </location>
</feature>
<keyword evidence="1" id="KW-0175">Coiled coil</keyword>
<accession>L1JNJ2</accession>
<feature type="coiled-coil region" evidence="1">
    <location>
        <begin position="229"/>
        <end position="277"/>
    </location>
</feature>
<protein>
    <submittedName>
        <fullName evidence="3 4">Uncharacterized protein</fullName>
    </submittedName>
</protein>
<dbReference type="AlphaFoldDB" id="L1JNJ2"/>
<evidence type="ECO:0000313" key="3">
    <source>
        <dbReference type="EMBL" id="EKX50156.1"/>
    </source>
</evidence>
<feature type="region of interest" description="Disordered" evidence="2">
    <location>
        <begin position="559"/>
        <end position="624"/>
    </location>
</feature>
<evidence type="ECO:0000313" key="5">
    <source>
        <dbReference type="Proteomes" id="UP000011087"/>
    </source>
</evidence>
<feature type="region of interest" description="Disordered" evidence="2">
    <location>
        <begin position="666"/>
        <end position="714"/>
    </location>
</feature>
<name>L1JNJ2_GUITC</name>
<gene>
    <name evidence="3" type="ORF">GUITHDRAFT_135339</name>
</gene>
<keyword evidence="5" id="KW-1185">Reference proteome</keyword>
<organism evidence="3">
    <name type="scientific">Guillardia theta (strain CCMP2712)</name>
    <name type="common">Cryptophyte</name>
    <dbReference type="NCBI Taxonomy" id="905079"/>
    <lineage>
        <taxon>Eukaryota</taxon>
        <taxon>Cryptophyceae</taxon>
        <taxon>Pyrenomonadales</taxon>
        <taxon>Geminigeraceae</taxon>
        <taxon>Guillardia</taxon>
    </lineage>
</organism>
<dbReference type="RefSeq" id="XP_005837136.1">
    <property type="nucleotide sequence ID" value="XM_005837079.1"/>
</dbReference>
<evidence type="ECO:0000313" key="4">
    <source>
        <dbReference type="EnsemblProtists" id="EKX50156"/>
    </source>
</evidence>
<feature type="region of interest" description="Disordered" evidence="2">
    <location>
        <begin position="396"/>
        <end position="495"/>
    </location>
</feature>
<proteinExistence type="predicted"/>
<sequence length="812" mass="91292">MEMAGEEERGGQEGERTLQTLVNEQSMTLEKIFMAIMSTEEMLDSSERDNDRLLRGDRMFTGDESWAEGEGGEQRDSLQELKGWFDDKEVTQQLDEEMRTAIDLDDVTTDKVTKSLEQARLLKTSLQQISDSLITTAHSDHKVLRKKLSEQFFSFNSQVNRLVESLERQDKNNKRLTMMTLVLKEKLRFREEQLWRAIDQDAVRERRKNGTDIENQLQSLREAPSTAQTAQMEWELAKTKTELEELRAVVQQKEEEKKRLQKQLTEALQSLAMKNAEADQAFLAEIDMQRDILVASRRAVDGQMFADLSIDDDKIDKALQQIPHDIRKLQRASEQLQAEKSKIEEESQAEAERLKGFLAALENKVKFQSKQIQTLKNNQAKMSGNVFQQTLQALKSNQRKPGESKQTKGGQSVENSSPLLDDSNDQEESYPSDASPASDLLAVPSPHDDPDPEASPSASARVSLQTRHVSQSRSKANSKALSLSRSQTGPDNVKDFDDVGTFFDEKLTAIQSEVSRMWQKSGMKRVQETVREVRVETARRVSETFSHLSEMKSLKDLRDLVAREEEEERTGDAKLPQSNSNEMREGSGGARQSVPVGKEEGVDAVSSSRSAAHSKLEGPRKVIAQKLEERWKIKSRMWEAKKEEIRRKRAEAIARCMGAFAIVVDPLSPPTKEPSSSSAVNQEQKPLLQEEKRSTKSPGPGDAQGGGRSGGNKPFSMKTVVFSGLLAPPVADKPTPRDHFALAKKAVMKLKKVGEASAPRHTLAAVSSTRSWALNADVCRAADNKTCQQGRREGEHQPWVYLYHLLYTSHTS</sequence>
<dbReference type="PaxDb" id="55529-EKX50156"/>
<dbReference type="EnsemblProtists" id="EKX50156">
    <property type="protein sequence ID" value="EKX50156"/>
    <property type="gene ID" value="GUITHDRAFT_135339"/>
</dbReference>
<feature type="compositionally biased region" description="Basic and acidic residues" evidence="2">
    <location>
        <begin position="614"/>
        <end position="624"/>
    </location>
</feature>
<dbReference type="GeneID" id="17307045"/>
<dbReference type="KEGG" id="gtt:GUITHDRAFT_135339"/>
<reference evidence="5" key="2">
    <citation type="submission" date="2012-11" db="EMBL/GenBank/DDBJ databases">
        <authorList>
            <person name="Kuo A."/>
            <person name="Curtis B.A."/>
            <person name="Tanifuji G."/>
            <person name="Burki F."/>
            <person name="Gruber A."/>
            <person name="Irimia M."/>
            <person name="Maruyama S."/>
            <person name="Arias M.C."/>
            <person name="Ball S.G."/>
            <person name="Gile G.H."/>
            <person name="Hirakawa Y."/>
            <person name="Hopkins J.F."/>
            <person name="Rensing S.A."/>
            <person name="Schmutz J."/>
            <person name="Symeonidi A."/>
            <person name="Elias M."/>
            <person name="Eveleigh R.J."/>
            <person name="Herman E.K."/>
            <person name="Klute M.J."/>
            <person name="Nakayama T."/>
            <person name="Obornik M."/>
            <person name="Reyes-Prieto A."/>
            <person name="Armbrust E.V."/>
            <person name="Aves S.J."/>
            <person name="Beiko R.G."/>
            <person name="Coutinho P."/>
            <person name="Dacks J.B."/>
            <person name="Durnford D.G."/>
            <person name="Fast N.M."/>
            <person name="Green B.R."/>
            <person name="Grisdale C."/>
            <person name="Hempe F."/>
            <person name="Henrissat B."/>
            <person name="Hoppner M.P."/>
            <person name="Ishida K.-I."/>
            <person name="Kim E."/>
            <person name="Koreny L."/>
            <person name="Kroth P.G."/>
            <person name="Liu Y."/>
            <person name="Malik S.-B."/>
            <person name="Maier U.G."/>
            <person name="McRose D."/>
            <person name="Mock T."/>
            <person name="Neilson J.A."/>
            <person name="Onodera N.T."/>
            <person name="Poole A.M."/>
            <person name="Pritham E.J."/>
            <person name="Richards T.A."/>
            <person name="Rocap G."/>
            <person name="Roy S.W."/>
            <person name="Sarai C."/>
            <person name="Schaack S."/>
            <person name="Shirato S."/>
            <person name="Slamovits C.H."/>
            <person name="Spencer D.F."/>
            <person name="Suzuki S."/>
            <person name="Worden A.Z."/>
            <person name="Zauner S."/>
            <person name="Barry K."/>
            <person name="Bell C."/>
            <person name="Bharti A.K."/>
            <person name="Crow J.A."/>
            <person name="Grimwood J."/>
            <person name="Kramer R."/>
            <person name="Lindquist E."/>
            <person name="Lucas S."/>
            <person name="Salamov A."/>
            <person name="McFadden G.I."/>
            <person name="Lane C.E."/>
            <person name="Keeling P.J."/>
            <person name="Gray M.W."/>
            <person name="Grigoriev I.V."/>
            <person name="Archibald J.M."/>
        </authorList>
    </citation>
    <scope>NUCLEOTIDE SEQUENCE</scope>
    <source>
        <strain evidence="5">CCMP2712</strain>
    </source>
</reference>
<dbReference type="Proteomes" id="UP000011087">
    <property type="component" value="Unassembled WGS sequence"/>
</dbReference>
<feature type="compositionally biased region" description="Polar residues" evidence="2">
    <location>
        <begin position="407"/>
        <end position="418"/>
    </location>
</feature>
<reference evidence="4" key="3">
    <citation type="submission" date="2016-03" db="UniProtKB">
        <authorList>
            <consortium name="EnsemblProtists"/>
        </authorList>
    </citation>
    <scope>IDENTIFICATION</scope>
</reference>
<reference evidence="3 5" key="1">
    <citation type="journal article" date="2012" name="Nature">
        <title>Algal genomes reveal evolutionary mosaicism and the fate of nucleomorphs.</title>
        <authorList>
            <consortium name="DOE Joint Genome Institute"/>
            <person name="Curtis B.A."/>
            <person name="Tanifuji G."/>
            <person name="Burki F."/>
            <person name="Gruber A."/>
            <person name="Irimia M."/>
            <person name="Maruyama S."/>
            <person name="Arias M.C."/>
            <person name="Ball S.G."/>
            <person name="Gile G.H."/>
            <person name="Hirakawa Y."/>
            <person name="Hopkins J.F."/>
            <person name="Kuo A."/>
            <person name="Rensing S.A."/>
            <person name="Schmutz J."/>
            <person name="Symeonidi A."/>
            <person name="Elias M."/>
            <person name="Eveleigh R.J."/>
            <person name="Herman E.K."/>
            <person name="Klute M.J."/>
            <person name="Nakayama T."/>
            <person name="Obornik M."/>
            <person name="Reyes-Prieto A."/>
            <person name="Armbrust E.V."/>
            <person name="Aves S.J."/>
            <person name="Beiko R.G."/>
            <person name="Coutinho P."/>
            <person name="Dacks J.B."/>
            <person name="Durnford D.G."/>
            <person name="Fast N.M."/>
            <person name="Green B.R."/>
            <person name="Grisdale C.J."/>
            <person name="Hempel F."/>
            <person name="Henrissat B."/>
            <person name="Hoppner M.P."/>
            <person name="Ishida K."/>
            <person name="Kim E."/>
            <person name="Koreny L."/>
            <person name="Kroth P.G."/>
            <person name="Liu Y."/>
            <person name="Malik S.B."/>
            <person name="Maier U.G."/>
            <person name="McRose D."/>
            <person name="Mock T."/>
            <person name="Neilson J.A."/>
            <person name="Onodera N.T."/>
            <person name="Poole A.M."/>
            <person name="Pritham E.J."/>
            <person name="Richards T.A."/>
            <person name="Rocap G."/>
            <person name="Roy S.W."/>
            <person name="Sarai C."/>
            <person name="Schaack S."/>
            <person name="Shirato S."/>
            <person name="Slamovits C.H."/>
            <person name="Spencer D.F."/>
            <person name="Suzuki S."/>
            <person name="Worden A.Z."/>
            <person name="Zauner S."/>
            <person name="Barry K."/>
            <person name="Bell C."/>
            <person name="Bharti A.K."/>
            <person name="Crow J.A."/>
            <person name="Grimwood J."/>
            <person name="Kramer R."/>
            <person name="Lindquist E."/>
            <person name="Lucas S."/>
            <person name="Salamov A."/>
            <person name="McFadden G.I."/>
            <person name="Lane C.E."/>
            <person name="Keeling P.J."/>
            <person name="Gray M.W."/>
            <person name="Grigoriev I.V."/>
            <person name="Archibald J.M."/>
        </authorList>
    </citation>
    <scope>NUCLEOTIDE SEQUENCE</scope>
    <source>
        <strain evidence="3 5">CCMP2712</strain>
    </source>
</reference>
<feature type="coiled-coil region" evidence="1">
    <location>
        <begin position="326"/>
        <end position="378"/>
    </location>
</feature>